<dbReference type="STRING" id="230819.A0A5C3KRT0"/>
<evidence type="ECO:0000313" key="3">
    <source>
        <dbReference type="Proteomes" id="UP000307440"/>
    </source>
</evidence>
<dbReference type="OrthoDB" id="642895at2759"/>
<dbReference type="GO" id="GO:0008017">
    <property type="term" value="F:microtubule binding"/>
    <property type="evidence" value="ECO:0007669"/>
    <property type="project" value="InterPro"/>
</dbReference>
<feature type="region of interest" description="Disordered" evidence="1">
    <location>
        <begin position="575"/>
        <end position="775"/>
    </location>
</feature>
<feature type="region of interest" description="Disordered" evidence="1">
    <location>
        <begin position="488"/>
        <end position="536"/>
    </location>
</feature>
<dbReference type="Gene3D" id="1.20.58.1520">
    <property type="match status" value="1"/>
</dbReference>
<feature type="region of interest" description="Disordered" evidence="1">
    <location>
        <begin position="297"/>
        <end position="320"/>
    </location>
</feature>
<dbReference type="GO" id="GO:0005819">
    <property type="term" value="C:spindle"/>
    <property type="evidence" value="ECO:0007669"/>
    <property type="project" value="TreeGrafter"/>
</dbReference>
<dbReference type="GO" id="GO:0005737">
    <property type="term" value="C:cytoplasm"/>
    <property type="evidence" value="ECO:0007669"/>
    <property type="project" value="TreeGrafter"/>
</dbReference>
<dbReference type="GO" id="GO:0000226">
    <property type="term" value="P:microtubule cytoskeleton organization"/>
    <property type="evidence" value="ECO:0007669"/>
    <property type="project" value="InterPro"/>
</dbReference>
<dbReference type="PANTHER" id="PTHR19321:SF41">
    <property type="entry name" value="FASCETTO-RELATED"/>
    <property type="match status" value="1"/>
</dbReference>
<gene>
    <name evidence="2" type="ORF">FA15DRAFT_695155</name>
</gene>
<keyword evidence="3" id="KW-1185">Reference proteome</keyword>
<proteinExistence type="predicted"/>
<name>A0A5C3KRT0_COPMA</name>
<dbReference type="AlphaFoldDB" id="A0A5C3KRT0"/>
<evidence type="ECO:0000256" key="1">
    <source>
        <dbReference type="SAM" id="MobiDB-lite"/>
    </source>
</evidence>
<feature type="compositionally biased region" description="Low complexity" evidence="1">
    <location>
        <begin position="714"/>
        <end position="729"/>
    </location>
</feature>
<dbReference type="EMBL" id="ML210221">
    <property type="protein sequence ID" value="TFK23330.1"/>
    <property type="molecule type" value="Genomic_DNA"/>
</dbReference>
<organism evidence="2 3">
    <name type="scientific">Coprinopsis marcescibilis</name>
    <name type="common">Agaric fungus</name>
    <name type="synonym">Psathyrella marcescibilis</name>
    <dbReference type="NCBI Taxonomy" id="230819"/>
    <lineage>
        <taxon>Eukaryota</taxon>
        <taxon>Fungi</taxon>
        <taxon>Dikarya</taxon>
        <taxon>Basidiomycota</taxon>
        <taxon>Agaricomycotina</taxon>
        <taxon>Agaricomycetes</taxon>
        <taxon>Agaricomycetidae</taxon>
        <taxon>Agaricales</taxon>
        <taxon>Agaricineae</taxon>
        <taxon>Psathyrellaceae</taxon>
        <taxon>Coprinopsis</taxon>
    </lineage>
</organism>
<dbReference type="PANTHER" id="PTHR19321">
    <property type="entry name" value="PROTEIN REGULATOR OF CYTOKINESIS 1 PRC1-RELATED"/>
    <property type="match status" value="1"/>
</dbReference>
<protein>
    <recommendedName>
        <fullName evidence="4">Microtubule associated protein</fullName>
    </recommendedName>
</protein>
<dbReference type="Pfam" id="PF03999">
    <property type="entry name" value="MAP65_ASE1"/>
    <property type="match status" value="1"/>
</dbReference>
<dbReference type="Proteomes" id="UP000307440">
    <property type="component" value="Unassembled WGS sequence"/>
</dbReference>
<sequence length="851" mass="92746">MSTTTPATTTGTPTAVSPLKSLLDSLHAHLQTQTQLLPDLHAQLGLPPSAIQDELKSLQDQLIQGVKRQIDTRRKQVEEWKGKIVDVESVCATYTQALGRKPGECAVATCKEESLPKRYDILVDFQEKLKQAYHTKLEQLTTLTNRIHVLEKTLGDEFFDIEIIEPIMEDPEAPRDVSQDRFLKLEKELVRGKAEVTKRLQQLSTSFLQIEWLHSELGITQEDFLASSSPTYSSFALGASSNDPFSISTPTPASRSNSQIHPMFLQHQEPAAVSPPATEADFYKVYQTFVERIEAASSSTSANSNASRPPSNPNPNIPLGLENVEPTLQLLAWATQLVNSLTDLKRTRERHIQAMYDQLEVLWTRLGVSEQDIDAFVDVNRGSTRSCVKEYEEELERMMELKRERMGLFVSNAREEIEKLWDDVMVGEQERADFAPFFDDEFTEDLLTLHEHEIKRLKEERRAKLPILSAIKKYLKICEEEKELAESASDGSRLLGRGPAKGTGGKGPATKAPKPARDPGRLLREEKMRKRVAKEKPRLEQDLLSLLPQWEQESGEPFLVYGENMLNCLMETVEQENHTNGGGRRGTSSGYGPQANRPGSVPPPNTSTNGRAGSERPGSVPPSVGRAGGGSTTPSNGLSTSSNGSNGGRTGMVTPAVRPRSAMASSSNSMSTGSLPPSKRQRMGDGSAAPTPAASVSKRGTRQVLASHKGVNGSGSKSGRTRSTSSPSKIPMKTPGGAGDHRQGGVQPLPHPRMQQMPIPKPGTAHHGLGHGRMPTAMAALGGKRFPSASLSSSTSSAVAAVVGGKMERERTSFKPRPSLDRIEAVTLGGGATRGVNVGVVTEEDEELDEE</sequence>
<evidence type="ECO:0008006" key="4">
    <source>
        <dbReference type="Google" id="ProtNLM"/>
    </source>
</evidence>
<feature type="compositionally biased region" description="Low complexity" evidence="1">
    <location>
        <begin position="661"/>
        <end position="678"/>
    </location>
</feature>
<reference evidence="2 3" key="1">
    <citation type="journal article" date="2019" name="Nat. Ecol. Evol.">
        <title>Megaphylogeny resolves global patterns of mushroom evolution.</title>
        <authorList>
            <person name="Varga T."/>
            <person name="Krizsan K."/>
            <person name="Foldi C."/>
            <person name="Dima B."/>
            <person name="Sanchez-Garcia M."/>
            <person name="Sanchez-Ramirez S."/>
            <person name="Szollosi G.J."/>
            <person name="Szarkandi J.G."/>
            <person name="Papp V."/>
            <person name="Albert L."/>
            <person name="Andreopoulos W."/>
            <person name="Angelini C."/>
            <person name="Antonin V."/>
            <person name="Barry K.W."/>
            <person name="Bougher N.L."/>
            <person name="Buchanan P."/>
            <person name="Buyck B."/>
            <person name="Bense V."/>
            <person name="Catcheside P."/>
            <person name="Chovatia M."/>
            <person name="Cooper J."/>
            <person name="Damon W."/>
            <person name="Desjardin D."/>
            <person name="Finy P."/>
            <person name="Geml J."/>
            <person name="Haridas S."/>
            <person name="Hughes K."/>
            <person name="Justo A."/>
            <person name="Karasinski D."/>
            <person name="Kautmanova I."/>
            <person name="Kiss B."/>
            <person name="Kocsube S."/>
            <person name="Kotiranta H."/>
            <person name="LaButti K.M."/>
            <person name="Lechner B.E."/>
            <person name="Liimatainen K."/>
            <person name="Lipzen A."/>
            <person name="Lukacs Z."/>
            <person name="Mihaltcheva S."/>
            <person name="Morgado L.N."/>
            <person name="Niskanen T."/>
            <person name="Noordeloos M.E."/>
            <person name="Ohm R.A."/>
            <person name="Ortiz-Santana B."/>
            <person name="Ovrebo C."/>
            <person name="Racz N."/>
            <person name="Riley R."/>
            <person name="Savchenko A."/>
            <person name="Shiryaev A."/>
            <person name="Soop K."/>
            <person name="Spirin V."/>
            <person name="Szebenyi C."/>
            <person name="Tomsovsky M."/>
            <person name="Tulloss R.E."/>
            <person name="Uehling J."/>
            <person name="Grigoriev I.V."/>
            <person name="Vagvolgyi C."/>
            <person name="Papp T."/>
            <person name="Martin F.M."/>
            <person name="Miettinen O."/>
            <person name="Hibbett D.S."/>
            <person name="Nagy L.G."/>
        </authorList>
    </citation>
    <scope>NUCLEOTIDE SEQUENCE [LARGE SCALE GENOMIC DNA]</scope>
    <source>
        <strain evidence="2 3">CBS 121175</strain>
    </source>
</reference>
<feature type="compositionally biased region" description="Low complexity" evidence="1">
    <location>
        <begin position="297"/>
        <end position="309"/>
    </location>
</feature>
<feature type="compositionally biased region" description="Low complexity" evidence="1">
    <location>
        <begin position="632"/>
        <end position="644"/>
    </location>
</feature>
<evidence type="ECO:0000313" key="2">
    <source>
        <dbReference type="EMBL" id="TFK23330.1"/>
    </source>
</evidence>
<feature type="compositionally biased region" description="Basic and acidic residues" evidence="1">
    <location>
        <begin position="515"/>
        <end position="536"/>
    </location>
</feature>
<accession>A0A5C3KRT0</accession>
<dbReference type="InterPro" id="IPR007145">
    <property type="entry name" value="MAP65_Ase1_PRC1"/>
</dbReference>